<sequence length="408" mass="45772">MTAEHRHSPLPEGTDAEIAIVGAGLSGTIAANVLARAGYSVILIDRHSVFPREFRVEKVAGDQIEKLRRLGLLDRLSTAAVAFDDIVNIRRGRVLDRTHARHYGIFYDDLVAAMRAELPENVRFIAGRVNALETGADRQRVSILDHHDVTARLLVLATGMGDILKRDVGIERHFVHQKQSLTFGFNLRPVGISAFKHAAVTYYGERVSDGIDYLTLFPAADVMRANLFVFRDHRDPWVKALRERPRETLIETLPGLVKTFGDFEVINRVDSWLTDITVAQNCVRNGVVLIGDAYQTSCPAAGTGVSRLLTDVERLCTVHVPQWMASPGMAAAKIATFYDDPVKQAMDEHGLHMADFRRSLTIDTDLRWRARRQLHFSRRRVMQRISNFSPAFAARLRGFRKPGIEATT</sequence>
<dbReference type="PANTHER" id="PTHR43747:SF1">
    <property type="entry name" value="SLR1998 PROTEIN"/>
    <property type="match status" value="1"/>
</dbReference>
<dbReference type="Proteomes" id="UP001433071">
    <property type="component" value="Unassembled WGS sequence"/>
</dbReference>
<organism evidence="2 3">
    <name type="scientific">Mesorhizobium caraganae</name>
    <dbReference type="NCBI Taxonomy" id="483206"/>
    <lineage>
        <taxon>Bacteria</taxon>
        <taxon>Pseudomonadati</taxon>
        <taxon>Pseudomonadota</taxon>
        <taxon>Alphaproteobacteria</taxon>
        <taxon>Hyphomicrobiales</taxon>
        <taxon>Phyllobacteriaceae</taxon>
        <taxon>Mesorhizobium</taxon>
    </lineage>
</organism>
<dbReference type="PANTHER" id="PTHR43747">
    <property type="entry name" value="FAD-BINDING PROTEIN"/>
    <property type="match status" value="1"/>
</dbReference>
<feature type="domain" description="FAD-binding" evidence="1">
    <location>
        <begin position="16"/>
        <end position="316"/>
    </location>
</feature>
<name>A0ABV1Z634_9HYPH</name>
<dbReference type="RefSeq" id="WP_352561407.1">
    <property type="nucleotide sequence ID" value="NZ_JAMYQB010000026.1"/>
</dbReference>
<reference evidence="2 3" key="1">
    <citation type="journal article" date="2024" name="Proc. Natl. Acad. Sci. U.S.A.">
        <title>The evolutionary genomics of adaptation to stress in wild rhizobium bacteria.</title>
        <authorList>
            <person name="Kehlet-Delgado H."/>
            <person name="Montoya A.P."/>
            <person name="Jensen K.T."/>
            <person name="Wendlandt C.E."/>
            <person name="Dexheimer C."/>
            <person name="Roberts M."/>
            <person name="Torres Martinez L."/>
            <person name="Friesen M.L."/>
            <person name="Griffitts J.S."/>
            <person name="Porter S.S."/>
        </authorList>
    </citation>
    <scope>NUCLEOTIDE SEQUENCE [LARGE SCALE GENOMIC DNA]</scope>
    <source>
        <strain evidence="2 3">M0641</strain>
    </source>
</reference>
<accession>A0ABV1Z634</accession>
<keyword evidence="3" id="KW-1185">Reference proteome</keyword>
<gene>
    <name evidence="2" type="ORF">NKI36_26045</name>
</gene>
<dbReference type="SUPFAM" id="SSF51905">
    <property type="entry name" value="FAD/NAD(P)-binding domain"/>
    <property type="match status" value="1"/>
</dbReference>
<dbReference type="InterPro" id="IPR002938">
    <property type="entry name" value="FAD-bd"/>
</dbReference>
<keyword evidence="2" id="KW-0503">Monooxygenase</keyword>
<evidence type="ECO:0000313" key="3">
    <source>
        <dbReference type="Proteomes" id="UP001433071"/>
    </source>
</evidence>
<dbReference type="EMBL" id="JAMYQB010000026">
    <property type="protein sequence ID" value="MER9407497.1"/>
    <property type="molecule type" value="Genomic_DNA"/>
</dbReference>
<dbReference type="Gene3D" id="3.50.50.60">
    <property type="entry name" value="FAD/NAD(P)-binding domain"/>
    <property type="match status" value="1"/>
</dbReference>
<evidence type="ECO:0000259" key="1">
    <source>
        <dbReference type="Pfam" id="PF01494"/>
    </source>
</evidence>
<dbReference type="InterPro" id="IPR050816">
    <property type="entry name" value="Flavin-dep_Halogenase_NPB"/>
</dbReference>
<proteinExistence type="predicted"/>
<evidence type="ECO:0000313" key="2">
    <source>
        <dbReference type="EMBL" id="MER9407497.1"/>
    </source>
</evidence>
<keyword evidence="2" id="KW-0560">Oxidoreductase</keyword>
<dbReference type="Pfam" id="PF01494">
    <property type="entry name" value="FAD_binding_3"/>
    <property type="match status" value="1"/>
</dbReference>
<dbReference type="InterPro" id="IPR036188">
    <property type="entry name" value="FAD/NAD-bd_sf"/>
</dbReference>
<dbReference type="PRINTS" id="PR00420">
    <property type="entry name" value="RNGMNOXGNASE"/>
</dbReference>
<comment type="caution">
    <text evidence="2">The sequence shown here is derived from an EMBL/GenBank/DDBJ whole genome shotgun (WGS) entry which is preliminary data.</text>
</comment>
<dbReference type="GO" id="GO:0004497">
    <property type="term" value="F:monooxygenase activity"/>
    <property type="evidence" value="ECO:0007669"/>
    <property type="project" value="UniProtKB-KW"/>
</dbReference>
<protein>
    <submittedName>
        <fullName evidence="2">FAD-dependent monooxygenase</fullName>
    </submittedName>
</protein>